<dbReference type="InterPro" id="IPR004220">
    <property type="entry name" value="5-COMe_2-OHmuconate_Isoase"/>
</dbReference>
<sequence>MPHLIVHTSGNLQGLDESWLLLQANRALMASGLFMDSDIKSRVVRCDSFRVGVDSHEDETHAFVAARLAVLSGREFSLREHLGLLLQKTLERCLAGFDHLQVQITVEVVEIESELYFKSVIGKQPQA</sequence>
<proteinExistence type="predicted"/>
<dbReference type="Pfam" id="PF02962">
    <property type="entry name" value="CHMI"/>
    <property type="match status" value="1"/>
</dbReference>
<keyword evidence="1" id="KW-0413">Isomerase</keyword>
<comment type="caution">
    <text evidence="1">The sequence shown here is derived from an EMBL/GenBank/DDBJ whole genome shotgun (WGS) entry which is preliminary data.</text>
</comment>
<dbReference type="PANTHER" id="PTHR37950">
    <property type="entry name" value="4-HYDROXYPHENYLACETATE CATABOLISM PROTEIN"/>
    <property type="match status" value="1"/>
</dbReference>
<dbReference type="InterPro" id="IPR014347">
    <property type="entry name" value="Tautomerase/MIF_sf"/>
</dbReference>
<organism evidence="1 2">
    <name type="scientific">Limnobacter humi</name>
    <dbReference type="NCBI Taxonomy" id="1778671"/>
    <lineage>
        <taxon>Bacteria</taxon>
        <taxon>Pseudomonadati</taxon>
        <taxon>Pseudomonadota</taxon>
        <taxon>Betaproteobacteria</taxon>
        <taxon>Burkholderiales</taxon>
        <taxon>Burkholderiaceae</taxon>
        <taxon>Limnobacter</taxon>
    </lineage>
</organism>
<dbReference type="GO" id="GO:0016853">
    <property type="term" value="F:isomerase activity"/>
    <property type="evidence" value="ECO:0007669"/>
    <property type="project" value="UniProtKB-KW"/>
</dbReference>
<keyword evidence="2" id="KW-1185">Reference proteome</keyword>
<dbReference type="PANTHER" id="PTHR37950:SF1">
    <property type="entry name" value="4-HYDROXYPHENYLACETATE CATABOLISM PROTEIN"/>
    <property type="match status" value="1"/>
</dbReference>
<dbReference type="Proteomes" id="UP001204142">
    <property type="component" value="Unassembled WGS sequence"/>
</dbReference>
<dbReference type="Gene3D" id="3.30.429.10">
    <property type="entry name" value="Macrophage Migration Inhibitory Factor"/>
    <property type="match status" value="1"/>
</dbReference>
<reference evidence="1 2" key="1">
    <citation type="submission" date="2022-07" db="EMBL/GenBank/DDBJ databases">
        <authorList>
            <person name="Xamxidin M."/>
            <person name="Wu M."/>
        </authorList>
    </citation>
    <scope>NUCLEOTIDE SEQUENCE [LARGE SCALE GENOMIC DNA]</scope>
    <source>
        <strain evidence="1 2">NBRC 111650</strain>
    </source>
</reference>
<name>A0ABT1WJU1_9BURK</name>
<dbReference type="EMBL" id="JANIGO010000007">
    <property type="protein sequence ID" value="MCQ8897784.1"/>
    <property type="molecule type" value="Genomic_DNA"/>
</dbReference>
<dbReference type="SUPFAM" id="SSF55331">
    <property type="entry name" value="Tautomerase/MIF"/>
    <property type="match status" value="1"/>
</dbReference>
<evidence type="ECO:0000313" key="1">
    <source>
        <dbReference type="EMBL" id="MCQ8897784.1"/>
    </source>
</evidence>
<evidence type="ECO:0000313" key="2">
    <source>
        <dbReference type="Proteomes" id="UP001204142"/>
    </source>
</evidence>
<gene>
    <name evidence="1" type="ORF">NQT62_15185</name>
</gene>
<protein>
    <submittedName>
        <fullName evidence="1">5-carboxymethyl-2-hydroxymuconate isomerase</fullName>
    </submittedName>
</protein>
<accession>A0ABT1WJU1</accession>
<dbReference type="RefSeq" id="WP_256765596.1">
    <property type="nucleotide sequence ID" value="NZ_JANIGO010000007.1"/>
</dbReference>